<dbReference type="RefSeq" id="WP_148917700.1">
    <property type="nucleotide sequence ID" value="NZ_VTAV01000001.1"/>
</dbReference>
<keyword evidence="2" id="KW-1185">Reference proteome</keyword>
<name>A0A5D4HC75_9SPHI</name>
<reference evidence="1 2" key="1">
    <citation type="submission" date="2019-08" db="EMBL/GenBank/DDBJ databases">
        <title>Phlebobacter frassis gen. nov. sp. nov., a new member of family Sphingobacteriaceae isolated from sand fly rearing media.</title>
        <authorList>
            <person name="Kakumanu M.L."/>
            <person name="Marayati B.F."/>
            <person name="Wada-Katsumata A."/>
            <person name="Wasserberg G."/>
            <person name="Schal C."/>
            <person name="Apperson C.S."/>
            <person name="Ponnusamy L."/>
        </authorList>
    </citation>
    <scope>NUCLEOTIDE SEQUENCE [LARGE SCALE GENOMIC DNA]</scope>
    <source>
        <strain evidence="1 2">SSI9</strain>
    </source>
</reference>
<organism evidence="1 2">
    <name type="scientific">Sphingobacterium phlebotomi</name>
    <dbReference type="NCBI Taxonomy" id="2605433"/>
    <lineage>
        <taxon>Bacteria</taxon>
        <taxon>Pseudomonadati</taxon>
        <taxon>Bacteroidota</taxon>
        <taxon>Sphingobacteriia</taxon>
        <taxon>Sphingobacteriales</taxon>
        <taxon>Sphingobacteriaceae</taxon>
        <taxon>Sphingobacterium</taxon>
    </lineage>
</organism>
<dbReference type="AlphaFoldDB" id="A0A5D4HC75"/>
<sequence>MSKKKLLLISPSSFNLYQLILRNLEYLGYEVVHIEDQGYKFQYTSLLQRIYNFIRKVFLNDRYYKEKLKKAYISIKQREILYACDSFDIALVLRADYFKPDIISLARQKAKQMISFHFDGISRDPNVLEYVHFFDQFYVFDKDDLKKYPSYNLLYSPNFYLDYPGLLKDSYDRHYNVYYVSTFHESRVQDLIAIHQYMTAHYSKVKFVVVCSQDYDSKPPDYVVENMEIRKETVSFDEQLQHVANADIILDLVISDHKGFSFRILEGIKFGKKVITTNPKVIEADFFHPSNFFILTDDNYDDIAAFLNTPYSNIDPKIIEKYSFSSWLQSKIKRL</sequence>
<dbReference type="EMBL" id="VTAV01000001">
    <property type="protein sequence ID" value="TYR38237.1"/>
    <property type="molecule type" value="Genomic_DNA"/>
</dbReference>
<evidence type="ECO:0000313" key="1">
    <source>
        <dbReference type="EMBL" id="TYR38237.1"/>
    </source>
</evidence>
<accession>A0A5D4HC75</accession>
<evidence type="ECO:0000313" key="2">
    <source>
        <dbReference type="Proteomes" id="UP000322362"/>
    </source>
</evidence>
<gene>
    <name evidence="1" type="ORF">FXV77_02855</name>
</gene>
<dbReference type="SUPFAM" id="SSF53756">
    <property type="entry name" value="UDP-Glycosyltransferase/glycogen phosphorylase"/>
    <property type="match status" value="1"/>
</dbReference>
<keyword evidence="1" id="KW-0808">Transferase</keyword>
<proteinExistence type="predicted"/>
<comment type="caution">
    <text evidence="1">The sequence shown here is derived from an EMBL/GenBank/DDBJ whole genome shotgun (WGS) entry which is preliminary data.</text>
</comment>
<dbReference type="Proteomes" id="UP000322362">
    <property type="component" value="Unassembled WGS sequence"/>
</dbReference>
<dbReference type="GO" id="GO:0016740">
    <property type="term" value="F:transferase activity"/>
    <property type="evidence" value="ECO:0007669"/>
    <property type="project" value="UniProtKB-KW"/>
</dbReference>
<protein>
    <submittedName>
        <fullName evidence="1">Glycosyltransferase family 4 protein</fullName>
    </submittedName>
</protein>